<evidence type="ECO:0000313" key="2">
    <source>
        <dbReference type="Proteomes" id="UP000199229"/>
    </source>
</evidence>
<protein>
    <recommendedName>
        <fullName evidence="3">Solute-binding protein family 3/N-terminal domain-containing protein</fullName>
    </recommendedName>
</protein>
<name>A0A1I2TT12_9HYPH</name>
<dbReference type="SUPFAM" id="SSF53850">
    <property type="entry name" value="Periplasmic binding protein-like II"/>
    <property type="match status" value="1"/>
</dbReference>
<accession>A0A1I2TT12</accession>
<dbReference type="AlphaFoldDB" id="A0A1I2TT12"/>
<dbReference type="EMBL" id="FOPM01000008">
    <property type="protein sequence ID" value="SFG68065.1"/>
    <property type="molecule type" value="Genomic_DNA"/>
</dbReference>
<gene>
    <name evidence="1" type="ORF">SAMN05192565_10811</name>
</gene>
<evidence type="ECO:0000313" key="1">
    <source>
        <dbReference type="EMBL" id="SFG68065.1"/>
    </source>
</evidence>
<sequence length="299" mass="33017">MLIGSRLPVTSKGRTKPRNRRDWCRVLLSGAITISLATSVRGQEPSPVWAIYDAPPFMIAGGADRNAGIFDRIRALLDERLSGAPAATLRAPFPRVLASLRDGVAFCFIGGVKTPEREAFAVFSLPVALFYPVRIIVPASERARFAALAPLSLATLLADRTLRTSVLRSRSLGSRVDSLLAQAASPHLHAEFDEALRMLFAKRLDYLVEYPTIASYGARSLGQADAFAALPFIEEPEPVFARVMCPKTPWGRRLVERIDAILRVERTTPAYRQIVEAWADPDDLPTIRNVYDNAFLKSE</sequence>
<proteinExistence type="predicted"/>
<dbReference type="Proteomes" id="UP000199229">
    <property type="component" value="Unassembled WGS sequence"/>
</dbReference>
<dbReference type="STRING" id="582675.SAMN05192565_10811"/>
<evidence type="ECO:0008006" key="3">
    <source>
        <dbReference type="Google" id="ProtNLM"/>
    </source>
</evidence>
<organism evidence="1 2">
    <name type="scientific">Methylobacterium gossipiicola</name>
    <dbReference type="NCBI Taxonomy" id="582675"/>
    <lineage>
        <taxon>Bacteria</taxon>
        <taxon>Pseudomonadati</taxon>
        <taxon>Pseudomonadota</taxon>
        <taxon>Alphaproteobacteria</taxon>
        <taxon>Hyphomicrobiales</taxon>
        <taxon>Methylobacteriaceae</taxon>
        <taxon>Methylobacterium</taxon>
    </lineage>
</organism>
<keyword evidence="2" id="KW-1185">Reference proteome</keyword>
<reference evidence="2" key="1">
    <citation type="submission" date="2016-10" db="EMBL/GenBank/DDBJ databases">
        <authorList>
            <person name="Varghese N."/>
            <person name="Submissions S."/>
        </authorList>
    </citation>
    <scope>NUCLEOTIDE SEQUENCE [LARGE SCALE GENOMIC DNA]</scope>
    <source>
        <strain evidence="2">Gh-105</strain>
    </source>
</reference>